<sequence>MQDPSTVLAEGTGVPAGKPNAAEFALTVQNHTATKERLEVSFEIVNRSKEKVVLINAVSSDATKTPDDLNPGRIAVLPGDRIRVGQFGLGLLSPTFPPLYSFTLLSPGKSYSTRVSINLPPQAVGKPAELCVGLVAASVVAPIKDLQLQEGKPVVHRTGSTFGSEEVFVCKAL</sequence>
<accession>U5QDB8</accession>
<dbReference type="AlphaFoldDB" id="U5QDB8"/>
<dbReference type="STRING" id="1183438.GKIL_0577"/>
<dbReference type="HOGENOM" id="CLU_1545439_0_0_3"/>
<gene>
    <name evidence="1" type="ORF">GKIL_0577</name>
</gene>
<reference evidence="1 2" key="1">
    <citation type="journal article" date="2013" name="PLoS ONE">
        <title>Cultivation and Complete Genome Sequencing of Gloeobacter kilaueensis sp. nov., from a Lava Cave in Kilauea Caldera, Hawai'i.</title>
        <authorList>
            <person name="Saw J.H."/>
            <person name="Schatz M."/>
            <person name="Brown M.V."/>
            <person name="Kunkel D.D."/>
            <person name="Foster J.S."/>
            <person name="Shick H."/>
            <person name="Christensen S."/>
            <person name="Hou S."/>
            <person name="Wan X."/>
            <person name="Donachie S.P."/>
        </authorList>
    </citation>
    <scope>NUCLEOTIDE SEQUENCE [LARGE SCALE GENOMIC DNA]</scope>
    <source>
        <strain evidence="2">JS</strain>
    </source>
</reference>
<evidence type="ECO:0000313" key="1">
    <source>
        <dbReference type="EMBL" id="AGY56823.1"/>
    </source>
</evidence>
<keyword evidence="2" id="KW-1185">Reference proteome</keyword>
<dbReference type="RefSeq" id="WP_023171858.1">
    <property type="nucleotide sequence ID" value="NC_022600.1"/>
</dbReference>
<evidence type="ECO:0000313" key="2">
    <source>
        <dbReference type="Proteomes" id="UP000017396"/>
    </source>
</evidence>
<organism evidence="1 2">
    <name type="scientific">Gloeobacter kilaueensis (strain ATCC BAA-2537 / CCAP 1431/1 / ULC 316 / JS1)</name>
    <dbReference type="NCBI Taxonomy" id="1183438"/>
    <lineage>
        <taxon>Bacteria</taxon>
        <taxon>Bacillati</taxon>
        <taxon>Cyanobacteriota</taxon>
        <taxon>Cyanophyceae</taxon>
        <taxon>Gloeobacterales</taxon>
        <taxon>Gloeobacteraceae</taxon>
        <taxon>Gloeobacter</taxon>
    </lineage>
</organism>
<proteinExistence type="predicted"/>
<dbReference type="EMBL" id="CP003587">
    <property type="protein sequence ID" value="AGY56823.1"/>
    <property type="molecule type" value="Genomic_DNA"/>
</dbReference>
<name>U5QDB8_GLOK1</name>
<protein>
    <submittedName>
        <fullName evidence="1">Uncharacterized protein</fullName>
    </submittedName>
</protein>
<dbReference type="Proteomes" id="UP000017396">
    <property type="component" value="Chromosome"/>
</dbReference>
<dbReference type="KEGG" id="glj:GKIL_0577"/>